<dbReference type="Gene3D" id="3.40.50.1820">
    <property type="entry name" value="alpha/beta hydrolase"/>
    <property type="match status" value="1"/>
</dbReference>
<dbReference type="GO" id="GO:0016787">
    <property type="term" value="F:hydrolase activity"/>
    <property type="evidence" value="ECO:0007669"/>
    <property type="project" value="UniProtKB-KW"/>
</dbReference>
<evidence type="ECO:0000259" key="2">
    <source>
        <dbReference type="Pfam" id="PF20434"/>
    </source>
</evidence>
<dbReference type="STRING" id="525365.HMPREF0548_0806"/>
<dbReference type="OrthoDB" id="9815425at2"/>
<protein>
    <submittedName>
        <fullName evidence="3">Hydrolase, alpha/beta domain protein</fullName>
    </submittedName>
</protein>
<organism evidence="3 4">
    <name type="scientific">Lactobacillus ultunensis DSM 16047</name>
    <dbReference type="NCBI Taxonomy" id="525365"/>
    <lineage>
        <taxon>Bacteria</taxon>
        <taxon>Bacillati</taxon>
        <taxon>Bacillota</taxon>
        <taxon>Bacilli</taxon>
        <taxon>Lactobacillales</taxon>
        <taxon>Lactobacillaceae</taxon>
        <taxon>Lactobacillus</taxon>
    </lineage>
</organism>
<keyword evidence="1 3" id="KW-0378">Hydrolase</keyword>
<dbReference type="RefSeq" id="WP_007125336.1">
    <property type="nucleotide sequence ID" value="NZ_AZFO01000017.1"/>
</dbReference>
<dbReference type="EMBL" id="ACGU01000042">
    <property type="protein sequence ID" value="EEJ72284.1"/>
    <property type="molecule type" value="Genomic_DNA"/>
</dbReference>
<feature type="domain" description="BD-FAE-like" evidence="2">
    <location>
        <begin position="53"/>
        <end position="153"/>
    </location>
</feature>
<dbReference type="AlphaFoldDB" id="C2EMB0"/>
<proteinExistence type="predicted"/>
<dbReference type="PANTHER" id="PTHR48081">
    <property type="entry name" value="AB HYDROLASE SUPERFAMILY PROTEIN C4A8.06C"/>
    <property type="match status" value="1"/>
</dbReference>
<dbReference type="Proteomes" id="UP000005583">
    <property type="component" value="Unassembled WGS sequence"/>
</dbReference>
<accession>C2EMB0</accession>
<dbReference type="InterPro" id="IPR029058">
    <property type="entry name" value="AB_hydrolase_fold"/>
</dbReference>
<dbReference type="HOGENOM" id="CLU_012494_0_0_9"/>
<reference evidence="3 4" key="1">
    <citation type="submission" date="2009-01" db="EMBL/GenBank/DDBJ databases">
        <authorList>
            <person name="Qin X."/>
            <person name="Bachman B."/>
            <person name="Battles P."/>
            <person name="Bell A."/>
            <person name="Bess C."/>
            <person name="Bickham C."/>
            <person name="Chaboub L."/>
            <person name="Chen D."/>
            <person name="Coyle M."/>
            <person name="Deiros D.R."/>
            <person name="Dinh H."/>
            <person name="Forbes L."/>
            <person name="Fowler G."/>
            <person name="Francisco L."/>
            <person name="Fu Q."/>
            <person name="Gubbala S."/>
            <person name="Hale W."/>
            <person name="Han Y."/>
            <person name="Hemphill L."/>
            <person name="Highlander S.K."/>
            <person name="Hirani K."/>
            <person name="Hogues M."/>
            <person name="Jackson L."/>
            <person name="Jakkamsetti A."/>
            <person name="Javaid M."/>
            <person name="Jiang H."/>
            <person name="Korchina V."/>
            <person name="Kovar C."/>
            <person name="Lara F."/>
            <person name="Lee S."/>
            <person name="Mata R."/>
            <person name="Mathew T."/>
            <person name="Moen C."/>
            <person name="Morales K."/>
            <person name="Munidasa M."/>
            <person name="Nazareth L."/>
            <person name="Ngo R."/>
            <person name="Nguyen L."/>
            <person name="Okwuonu G."/>
            <person name="Ongeri F."/>
            <person name="Patil S."/>
            <person name="Petrosino J."/>
            <person name="Pham C."/>
            <person name="Pham P."/>
            <person name="Pu L.-L."/>
            <person name="Puazo M."/>
            <person name="Raj R."/>
            <person name="Reid J."/>
            <person name="Rouhana J."/>
            <person name="Saada N."/>
            <person name="Shang Y."/>
            <person name="Simmons D."/>
            <person name="Thornton R."/>
            <person name="Warren J."/>
            <person name="Weissenberger G."/>
            <person name="Zhang J."/>
            <person name="Zhang L."/>
            <person name="Zhou C."/>
            <person name="Zhu D."/>
            <person name="Muzny D."/>
            <person name="Worley K."/>
            <person name="Gibbs R."/>
        </authorList>
    </citation>
    <scope>NUCLEOTIDE SEQUENCE [LARGE SCALE GENOMIC DNA]</scope>
    <source>
        <strain evidence="3 4">DSM 16047</strain>
    </source>
</reference>
<dbReference type="SUPFAM" id="SSF53474">
    <property type="entry name" value="alpha/beta-Hydrolases"/>
    <property type="match status" value="1"/>
</dbReference>
<gene>
    <name evidence="3" type="ORF">HMPREF0548_0806</name>
</gene>
<evidence type="ECO:0000313" key="4">
    <source>
        <dbReference type="Proteomes" id="UP000005583"/>
    </source>
</evidence>
<dbReference type="eggNOG" id="COG0657">
    <property type="taxonomic scope" value="Bacteria"/>
</dbReference>
<dbReference type="InterPro" id="IPR049492">
    <property type="entry name" value="BD-FAE-like_dom"/>
</dbReference>
<sequence length="299" mass="34538">MELTDKIRKYVTEFREGAKQNDDARDSGLPHDIPEVERINDLQYGPNEKWNTLDVYLPKKEDKPFPVIINIHGGGWVYGTKEVYQYYGMGLAKRGFAFINPNYRLAPENAEFPDELDDVDRYMHWVDDHAEEYRLDRNNVFIIGDSAGGQMAEQYVTILTNPDYAKLFSYKPLNLKVRAVGLNCAASFVLTPDSLAGLESAYFTPRSVNKYHEQLDVEKYINSDFLPTFLITANKDFLHDMQFTLFGFLLGRGVPAICKSYGDEKNPRGHVFFVNQKDELADIANDEEIEFFREHMRKD</sequence>
<keyword evidence="4" id="KW-1185">Reference proteome</keyword>
<evidence type="ECO:0000313" key="3">
    <source>
        <dbReference type="EMBL" id="EEJ72284.1"/>
    </source>
</evidence>
<comment type="caution">
    <text evidence="3">The sequence shown here is derived from an EMBL/GenBank/DDBJ whole genome shotgun (WGS) entry which is preliminary data.</text>
</comment>
<evidence type="ECO:0000256" key="1">
    <source>
        <dbReference type="ARBA" id="ARBA00022801"/>
    </source>
</evidence>
<dbReference type="InterPro" id="IPR050300">
    <property type="entry name" value="GDXG_lipolytic_enzyme"/>
</dbReference>
<name>C2EMB0_9LACO</name>
<dbReference type="PATRIC" id="fig|525365.8.peg.547"/>
<dbReference type="Pfam" id="PF20434">
    <property type="entry name" value="BD-FAE"/>
    <property type="match status" value="1"/>
</dbReference>